<evidence type="ECO:0000313" key="1">
    <source>
        <dbReference type="EMBL" id="CAB4560559.1"/>
    </source>
</evidence>
<dbReference type="EMBL" id="CAEZTF010000079">
    <property type="protein sequence ID" value="CAB4560559.1"/>
    <property type="molecule type" value="Genomic_DNA"/>
</dbReference>
<reference evidence="1" key="1">
    <citation type="submission" date="2020-05" db="EMBL/GenBank/DDBJ databases">
        <authorList>
            <person name="Chiriac C."/>
            <person name="Salcher M."/>
            <person name="Ghai R."/>
            <person name="Kavagutti S V."/>
        </authorList>
    </citation>
    <scope>NUCLEOTIDE SEQUENCE</scope>
</reference>
<name>A0A6J6DCV5_9ZZZZ</name>
<dbReference type="AlphaFoldDB" id="A0A6J6DCV5"/>
<proteinExistence type="predicted"/>
<organism evidence="1">
    <name type="scientific">freshwater metagenome</name>
    <dbReference type="NCBI Taxonomy" id="449393"/>
    <lineage>
        <taxon>unclassified sequences</taxon>
        <taxon>metagenomes</taxon>
        <taxon>ecological metagenomes</taxon>
    </lineage>
</organism>
<sequence length="369" mass="40151">MKKLVTLAIAAALFLGATAIPAYSADNTLKVSNPPAEFIIGEPGKKNPKLDLIVIVTGPTAVEVNVEFVDYVFDDSGIKTRLPENSTPHSLAKILEVSPFQNRYKPSARGSEFLITINPKKQKINQIYYGGIKVTMNPVGSSKQSGTGSAASTGSIASQVNVTPYGFVGDIKNGKIVGAEVSRINFTSMNRTSIIDSFIPDLPGLINAGPIEAKVRYQNKGELPVFASASWEIRSGEKVLATKRTSKTILLGGRSATRSVITQSNIEGSKETINVLPSFGPVQIKTTLHSELGGTQFDPVMVESSVFVIQWKEPFFFTALGLFVIWYVSRRRPSKEGLKRKEPSLLWLAIKALTKYLKKRFAKTPISAK</sequence>
<protein>
    <submittedName>
        <fullName evidence="1">Unannotated protein</fullName>
    </submittedName>
</protein>
<accession>A0A6J6DCV5</accession>
<gene>
    <name evidence="1" type="ORF">UFOPK1618_00502</name>
</gene>